<organism evidence="3 4">
    <name type="scientific">Pseudozyma flocculosa</name>
    <dbReference type="NCBI Taxonomy" id="84751"/>
    <lineage>
        <taxon>Eukaryota</taxon>
        <taxon>Fungi</taxon>
        <taxon>Dikarya</taxon>
        <taxon>Basidiomycota</taxon>
        <taxon>Ustilaginomycotina</taxon>
        <taxon>Ustilaginomycetes</taxon>
        <taxon>Ustilaginales</taxon>
        <taxon>Ustilaginaceae</taxon>
        <taxon>Pseudozyma</taxon>
    </lineage>
</organism>
<feature type="compositionally biased region" description="Basic and acidic residues" evidence="1">
    <location>
        <begin position="454"/>
        <end position="469"/>
    </location>
</feature>
<feature type="region of interest" description="Disordered" evidence="1">
    <location>
        <begin position="1"/>
        <end position="47"/>
    </location>
</feature>
<feature type="region of interest" description="Disordered" evidence="1">
    <location>
        <begin position="84"/>
        <end position="112"/>
    </location>
</feature>
<sequence>MSQLSPSPPRRPQAGPMPGMTRSTSYVLVSSSLPDPPTPPTYDSPTPRRHPRYYYLLPALAALDCVSTCVLAFLLCQQQAPSGGGGPGGDVPSSPGTGGGGAGGGTGSPKDPAAPYWDRQRLILAVTAVAIARGCTFAIVGFSKRIRELGVIVAAICILSALYNVSVANILFQARGKPDIVSPPVPRPTTSPNATYALARPDGLAALTVVGQPQSRLLTSTIVMISTASVHLAPTMAFLISTQMAFTLAEWMLYIGIVGVRVPPGGNPVKAKRWARTLARDSRYRDGADAASLYVTDSDNDGDEEQEEDDDDVEDAHAESETAALSQDDDRRNVSRRGASSASESRSLHQVPRDNEGSRPTSPFLSPQGQQKPTSLKATAADERTLLQSPQRGYGAAGAKSTTPQRQRKQSQELIGRGSMRGHRVTTPTPRSPTVPFPSARDSPRTAELGLVGRRIEDMDGFEGRRGDGNDDDDDDLDPDDIIDISSDRRLSRHASRRRLALAAHPERRVSGGALSGLTLGLGSSGSGGAAHALSKPLGIALGSGGGGGVGLFGRQKADGSSADPNSAGATPRSWTAIKGKPSRPGGAGGGPPRSASTSASHTADLAAADAASSEVSHKKHRKLPAWLSRSKTSPAKVPRHADEE</sequence>
<protein>
    <submittedName>
        <fullName evidence="3">Uncharacterized protein</fullName>
    </submittedName>
</protein>
<feature type="compositionally biased region" description="Pro residues" evidence="1">
    <location>
        <begin position="1"/>
        <end position="11"/>
    </location>
</feature>
<reference evidence="3 4" key="1">
    <citation type="submission" date="2018-03" db="EMBL/GenBank/DDBJ databases">
        <authorList>
            <person name="Guldener U."/>
        </authorList>
    </citation>
    <scope>NUCLEOTIDE SEQUENCE [LARGE SCALE GENOMIC DNA]</scope>
    <source>
        <strain evidence="3 4">DAOM196992</strain>
    </source>
</reference>
<evidence type="ECO:0000313" key="3">
    <source>
        <dbReference type="EMBL" id="SPO39870.1"/>
    </source>
</evidence>
<name>A0A5C3F6S2_9BASI</name>
<evidence type="ECO:0000313" key="4">
    <source>
        <dbReference type="Proteomes" id="UP000323386"/>
    </source>
</evidence>
<keyword evidence="2" id="KW-0812">Transmembrane</keyword>
<gene>
    <name evidence="3" type="ORF">PSFLO_05351</name>
</gene>
<feature type="transmembrane region" description="Helical" evidence="2">
    <location>
        <begin position="149"/>
        <end position="172"/>
    </location>
</feature>
<feature type="transmembrane region" description="Helical" evidence="2">
    <location>
        <begin position="122"/>
        <end position="142"/>
    </location>
</feature>
<dbReference type="AlphaFoldDB" id="A0A5C3F6S2"/>
<feature type="compositionally biased region" description="Basic residues" evidence="1">
    <location>
        <begin position="491"/>
        <end position="500"/>
    </location>
</feature>
<accession>A0A5C3F6S2</accession>
<dbReference type="OrthoDB" id="3365366at2759"/>
<keyword evidence="4" id="KW-1185">Reference proteome</keyword>
<feature type="compositionally biased region" description="Gly residues" evidence="1">
    <location>
        <begin position="96"/>
        <end position="107"/>
    </location>
</feature>
<feature type="compositionally biased region" description="Low complexity" evidence="1">
    <location>
        <begin position="511"/>
        <end position="522"/>
    </location>
</feature>
<evidence type="ECO:0000256" key="2">
    <source>
        <dbReference type="SAM" id="Phobius"/>
    </source>
</evidence>
<feature type="compositionally biased region" description="Low complexity" evidence="1">
    <location>
        <begin position="336"/>
        <end position="345"/>
    </location>
</feature>
<dbReference type="Proteomes" id="UP000323386">
    <property type="component" value="Unassembled WGS sequence"/>
</dbReference>
<feature type="compositionally biased region" description="Acidic residues" evidence="1">
    <location>
        <begin position="298"/>
        <end position="314"/>
    </location>
</feature>
<feature type="compositionally biased region" description="Low complexity" evidence="1">
    <location>
        <begin position="593"/>
        <end position="614"/>
    </location>
</feature>
<keyword evidence="2" id="KW-0472">Membrane</keyword>
<proteinExistence type="predicted"/>
<feature type="transmembrane region" description="Helical" evidence="2">
    <location>
        <begin position="53"/>
        <end position="75"/>
    </location>
</feature>
<dbReference type="EMBL" id="OOIP01000016">
    <property type="protein sequence ID" value="SPO39870.1"/>
    <property type="molecule type" value="Genomic_DNA"/>
</dbReference>
<feature type="region of interest" description="Disordered" evidence="1">
    <location>
        <begin position="289"/>
        <end position="645"/>
    </location>
</feature>
<feature type="compositionally biased region" description="Gly residues" evidence="1">
    <location>
        <begin position="542"/>
        <end position="552"/>
    </location>
</feature>
<feature type="compositionally biased region" description="Polar residues" evidence="1">
    <location>
        <begin position="358"/>
        <end position="377"/>
    </location>
</feature>
<feature type="compositionally biased region" description="Acidic residues" evidence="1">
    <location>
        <begin position="470"/>
        <end position="483"/>
    </location>
</feature>
<feature type="compositionally biased region" description="Low complexity" evidence="1">
    <location>
        <begin position="530"/>
        <end position="541"/>
    </location>
</feature>
<evidence type="ECO:0000256" key="1">
    <source>
        <dbReference type="SAM" id="MobiDB-lite"/>
    </source>
</evidence>
<keyword evidence="2" id="KW-1133">Transmembrane helix</keyword>